<comment type="similarity">
    <text evidence="2 6 7">Belongs to the bacterial ribosomal protein bL19 family.</text>
</comment>
<dbReference type="NCBIfam" id="TIGR01024">
    <property type="entry name" value="rplS_bact"/>
    <property type="match status" value="1"/>
</dbReference>
<name>K9Z1A6_CYAAP</name>
<accession>K9Z1A6</accession>
<dbReference type="KEGG" id="can:Cyan10605_0194"/>
<comment type="function">
    <text evidence="1 6 7">This protein is located at the 30S-50S ribosomal subunit interface and may play a role in the structure and function of the aminoacyl-tRNA binding site.</text>
</comment>
<dbReference type="FunFam" id="2.30.30.790:FF:000001">
    <property type="entry name" value="50S ribosomal protein L19"/>
    <property type="match status" value="1"/>
</dbReference>
<evidence type="ECO:0000313" key="8">
    <source>
        <dbReference type="EMBL" id="AFZ52350.1"/>
    </source>
</evidence>
<reference evidence="9" key="1">
    <citation type="journal article" date="2013" name="Proc. Natl. Acad. Sci. U.S.A.">
        <title>Improving the coverage of the cyanobacterial phylum using diversity-driven genome sequencing.</title>
        <authorList>
            <person name="Shih P.M."/>
            <person name="Wu D."/>
            <person name="Latifi A."/>
            <person name="Axen S.D."/>
            <person name="Fewer D.P."/>
            <person name="Talla E."/>
            <person name="Calteau A."/>
            <person name="Cai F."/>
            <person name="Tandeau de Marsac N."/>
            <person name="Rippka R."/>
            <person name="Herdman M."/>
            <person name="Sivonen K."/>
            <person name="Coursin T."/>
            <person name="Laurent T."/>
            <person name="Goodwin L."/>
            <person name="Nolan M."/>
            <person name="Davenport K.W."/>
            <person name="Han C.S."/>
            <person name="Rubin E.M."/>
            <person name="Eisen J.A."/>
            <person name="Woyke T."/>
            <person name="Gugger M."/>
            <person name="Kerfeld C.A."/>
        </authorList>
    </citation>
    <scope>NUCLEOTIDE SEQUENCE [LARGE SCALE GENOMIC DNA]</scope>
    <source>
        <strain evidence="9">PCC 10605</strain>
    </source>
</reference>
<dbReference type="PROSITE" id="PS01015">
    <property type="entry name" value="RIBOSOMAL_L19"/>
    <property type="match status" value="1"/>
</dbReference>
<evidence type="ECO:0000256" key="3">
    <source>
        <dbReference type="ARBA" id="ARBA00022980"/>
    </source>
</evidence>
<dbReference type="PIRSF" id="PIRSF002191">
    <property type="entry name" value="Ribosomal_L19"/>
    <property type="match status" value="1"/>
</dbReference>
<dbReference type="HAMAP" id="MF_00402">
    <property type="entry name" value="Ribosomal_bL19"/>
    <property type="match status" value="1"/>
</dbReference>
<dbReference type="EMBL" id="CP003947">
    <property type="protein sequence ID" value="AFZ52350.1"/>
    <property type="molecule type" value="Genomic_DNA"/>
</dbReference>
<evidence type="ECO:0000256" key="4">
    <source>
        <dbReference type="ARBA" id="ARBA00023274"/>
    </source>
</evidence>
<dbReference type="InterPro" id="IPR008991">
    <property type="entry name" value="Translation_prot_SH3-like_sf"/>
</dbReference>
<dbReference type="InterPro" id="IPR038657">
    <property type="entry name" value="Ribosomal_bL19_sf"/>
</dbReference>
<keyword evidence="3 6" id="KW-0689">Ribosomal protein</keyword>
<dbReference type="SUPFAM" id="SSF50104">
    <property type="entry name" value="Translation proteins SH3-like domain"/>
    <property type="match status" value="1"/>
</dbReference>
<dbReference type="Gene3D" id="2.30.30.790">
    <property type="match status" value="1"/>
</dbReference>
<evidence type="ECO:0000256" key="2">
    <source>
        <dbReference type="ARBA" id="ARBA00005781"/>
    </source>
</evidence>
<dbReference type="STRING" id="755178.Cyan10605_0194"/>
<dbReference type="PANTHER" id="PTHR15680">
    <property type="entry name" value="RIBOSOMAL PROTEIN L19"/>
    <property type="match status" value="1"/>
</dbReference>
<dbReference type="Proteomes" id="UP000010480">
    <property type="component" value="Chromosome"/>
</dbReference>
<dbReference type="eggNOG" id="COG0335">
    <property type="taxonomic scope" value="Bacteria"/>
</dbReference>
<gene>
    <name evidence="6" type="primary">rplS</name>
    <name evidence="6" type="synonym">rpl19</name>
    <name evidence="8" type="ordered locus">Cyan10605_0194</name>
</gene>
<keyword evidence="9" id="KW-1185">Reference proteome</keyword>
<dbReference type="GO" id="GO:0006412">
    <property type="term" value="P:translation"/>
    <property type="evidence" value="ECO:0007669"/>
    <property type="project" value="UniProtKB-UniRule"/>
</dbReference>
<protein>
    <recommendedName>
        <fullName evidence="5 6">Large ribosomal subunit protein bL19</fullName>
    </recommendedName>
</protein>
<dbReference type="InterPro" id="IPR018257">
    <property type="entry name" value="Ribosomal_bL19_CS"/>
</dbReference>
<evidence type="ECO:0000313" key="9">
    <source>
        <dbReference type="Proteomes" id="UP000010480"/>
    </source>
</evidence>
<dbReference type="InterPro" id="IPR001857">
    <property type="entry name" value="Ribosomal_bL19"/>
</dbReference>
<dbReference type="HOGENOM" id="CLU_103507_2_0_3"/>
<sequence length="136" mass="15462">MSINANAIIQSIEAEYLKDKDSIPTIHVGDTIKVGVRIQEGGKERVQPFEGTVIAMRHGGINKTITVRRIFQGVGVERVFLIHSPIVANIQVLRRGKVRRAKLYYLRDRVGKATRIKQRFDRPIDTVKTTKSKKKK</sequence>
<keyword evidence="4 6" id="KW-0687">Ribonucleoprotein</keyword>
<evidence type="ECO:0000256" key="1">
    <source>
        <dbReference type="ARBA" id="ARBA00002349"/>
    </source>
</evidence>
<evidence type="ECO:0000256" key="6">
    <source>
        <dbReference type="HAMAP-Rule" id="MF_00402"/>
    </source>
</evidence>
<dbReference type="AlphaFoldDB" id="K9Z1A6"/>
<dbReference type="PANTHER" id="PTHR15680:SF9">
    <property type="entry name" value="LARGE RIBOSOMAL SUBUNIT PROTEIN BL19M"/>
    <property type="match status" value="1"/>
</dbReference>
<evidence type="ECO:0000256" key="5">
    <source>
        <dbReference type="ARBA" id="ARBA00035171"/>
    </source>
</evidence>
<dbReference type="GO" id="GO:0003735">
    <property type="term" value="F:structural constituent of ribosome"/>
    <property type="evidence" value="ECO:0007669"/>
    <property type="project" value="InterPro"/>
</dbReference>
<proteinExistence type="inferred from homology"/>
<dbReference type="PRINTS" id="PR00061">
    <property type="entry name" value="RIBOSOMALL19"/>
</dbReference>
<organism evidence="8 9">
    <name type="scientific">Cyanobacterium aponinum (strain PCC 10605)</name>
    <dbReference type="NCBI Taxonomy" id="755178"/>
    <lineage>
        <taxon>Bacteria</taxon>
        <taxon>Bacillati</taxon>
        <taxon>Cyanobacteriota</taxon>
        <taxon>Cyanophyceae</taxon>
        <taxon>Oscillatoriophycideae</taxon>
        <taxon>Chroococcales</taxon>
        <taxon>Geminocystaceae</taxon>
        <taxon>Cyanobacterium</taxon>
    </lineage>
</organism>
<evidence type="ECO:0000256" key="7">
    <source>
        <dbReference type="RuleBase" id="RU000559"/>
    </source>
</evidence>
<dbReference type="Pfam" id="PF01245">
    <property type="entry name" value="Ribosomal_L19"/>
    <property type="match status" value="1"/>
</dbReference>
<dbReference type="GO" id="GO:0022625">
    <property type="term" value="C:cytosolic large ribosomal subunit"/>
    <property type="evidence" value="ECO:0007669"/>
    <property type="project" value="TreeGrafter"/>
</dbReference>
<dbReference type="PATRIC" id="fig|755178.3.peg.204"/>